<gene>
    <name evidence="1" type="ORF">METZ01_LOCUS113344</name>
</gene>
<accession>A0A381X793</accession>
<dbReference type="EMBL" id="UINC01014127">
    <property type="protein sequence ID" value="SVA60490.1"/>
    <property type="molecule type" value="Genomic_DNA"/>
</dbReference>
<dbReference type="AlphaFoldDB" id="A0A381X793"/>
<evidence type="ECO:0000313" key="1">
    <source>
        <dbReference type="EMBL" id="SVA60490.1"/>
    </source>
</evidence>
<reference evidence="1" key="1">
    <citation type="submission" date="2018-05" db="EMBL/GenBank/DDBJ databases">
        <authorList>
            <person name="Lanie J.A."/>
            <person name="Ng W.-L."/>
            <person name="Kazmierczak K.M."/>
            <person name="Andrzejewski T.M."/>
            <person name="Davidsen T.M."/>
            <person name="Wayne K.J."/>
            <person name="Tettelin H."/>
            <person name="Glass J.I."/>
            <person name="Rusch D."/>
            <person name="Podicherti R."/>
            <person name="Tsui H.-C.T."/>
            <person name="Winkler M.E."/>
        </authorList>
    </citation>
    <scope>NUCLEOTIDE SEQUENCE</scope>
</reference>
<name>A0A381X793_9ZZZZ</name>
<proteinExistence type="predicted"/>
<sequence length="72" mass="8597">MHRYFYLLVLLFAFLSWNVPFVTNQNVFSQSYSEQDEKEAKAEKERQKFVKEMQALLDAAQKSGFSEKQIRE</sequence>
<organism evidence="1">
    <name type="scientific">marine metagenome</name>
    <dbReference type="NCBI Taxonomy" id="408172"/>
    <lineage>
        <taxon>unclassified sequences</taxon>
        <taxon>metagenomes</taxon>
        <taxon>ecological metagenomes</taxon>
    </lineage>
</organism>
<protein>
    <submittedName>
        <fullName evidence="1">Uncharacterized protein</fullName>
    </submittedName>
</protein>
<feature type="non-terminal residue" evidence="1">
    <location>
        <position position="72"/>
    </location>
</feature>